<name>A0ABR7STR5_9ACTN</name>
<keyword evidence="1" id="KW-0472">Membrane</keyword>
<dbReference type="EMBL" id="JACTVJ010000030">
    <property type="protein sequence ID" value="MBC9718864.1"/>
    <property type="molecule type" value="Genomic_DNA"/>
</dbReference>
<organism evidence="2 3">
    <name type="scientific">Streptomyces polyasparticus</name>
    <dbReference type="NCBI Taxonomy" id="2767826"/>
    <lineage>
        <taxon>Bacteria</taxon>
        <taxon>Bacillati</taxon>
        <taxon>Actinomycetota</taxon>
        <taxon>Actinomycetes</taxon>
        <taxon>Kitasatosporales</taxon>
        <taxon>Streptomycetaceae</taxon>
        <taxon>Streptomyces</taxon>
    </lineage>
</organism>
<sequence>MAGAAIVAAGAVFIRRIMMSRVILSHLSVTLVNPIFSYEIPHGAIRRAEVSQTGSLIVQPKVPRADGEDGYFVVGFAGSLIDHFRRTADQAAAEINKWQRKHRKNEGADGNIVRFIARDLISEGLLAVGIVCGFAALVLLQSWSG</sequence>
<protein>
    <submittedName>
        <fullName evidence="2">Uncharacterized protein</fullName>
    </submittedName>
</protein>
<evidence type="ECO:0000256" key="1">
    <source>
        <dbReference type="SAM" id="Phobius"/>
    </source>
</evidence>
<dbReference type="Proteomes" id="UP000642284">
    <property type="component" value="Unassembled WGS sequence"/>
</dbReference>
<accession>A0ABR7STR5</accession>
<keyword evidence="1" id="KW-1133">Transmembrane helix</keyword>
<evidence type="ECO:0000313" key="3">
    <source>
        <dbReference type="Proteomes" id="UP000642284"/>
    </source>
</evidence>
<feature type="transmembrane region" description="Helical" evidence="1">
    <location>
        <begin position="124"/>
        <end position="143"/>
    </location>
</feature>
<comment type="caution">
    <text evidence="2">The sequence shown here is derived from an EMBL/GenBank/DDBJ whole genome shotgun (WGS) entry which is preliminary data.</text>
</comment>
<evidence type="ECO:0000313" key="2">
    <source>
        <dbReference type="EMBL" id="MBC9718864.1"/>
    </source>
</evidence>
<keyword evidence="1" id="KW-0812">Transmembrane</keyword>
<reference evidence="2 3" key="1">
    <citation type="submission" date="2020-08" db="EMBL/GenBank/DDBJ databases">
        <title>Genemic of Streptomyces polyaspartic.</title>
        <authorList>
            <person name="Liu W."/>
        </authorList>
    </citation>
    <scope>NUCLEOTIDE SEQUENCE [LARGE SCALE GENOMIC DNA]</scope>
    <source>
        <strain evidence="2 3">TRM66268-LWL</strain>
    </source>
</reference>
<keyword evidence="3" id="KW-1185">Reference proteome</keyword>
<gene>
    <name evidence="2" type="ORF">H9Y04_40685</name>
</gene>
<proteinExistence type="predicted"/>